<reference evidence="7 8" key="1">
    <citation type="submission" date="2019-08" db="EMBL/GenBank/DDBJ databases">
        <title>In-depth cultivation of the pig gut microbiome towards novel bacterial diversity and tailored functional studies.</title>
        <authorList>
            <person name="Wylensek D."/>
            <person name="Hitch T.C.A."/>
            <person name="Clavel T."/>
        </authorList>
    </citation>
    <scope>NUCLEOTIDE SEQUENCE [LARGE SCALE GENOMIC DNA]</scope>
    <source>
        <strain evidence="7 8">WCA-693-APC-5D-A</strain>
    </source>
</reference>
<dbReference type="GeneID" id="96778193"/>
<accession>A0A6I2UHL9</accession>
<dbReference type="Pfam" id="PF03706">
    <property type="entry name" value="LPG_synthase_TM"/>
    <property type="match status" value="1"/>
</dbReference>
<evidence type="ECO:0000256" key="6">
    <source>
        <dbReference type="RuleBase" id="RU363042"/>
    </source>
</evidence>
<keyword evidence="6" id="KW-0808">Transferase</keyword>
<feature type="transmembrane region" description="Helical" evidence="6">
    <location>
        <begin position="117"/>
        <end position="140"/>
    </location>
</feature>
<dbReference type="RefSeq" id="WP_154406439.1">
    <property type="nucleotide sequence ID" value="NZ_JAQXJM010000009.1"/>
</dbReference>
<keyword evidence="2" id="KW-1003">Cell membrane</keyword>
<dbReference type="PANTHER" id="PTHR37693:SF1">
    <property type="entry name" value="INTEGRAL MEMBRANE PROTEIN"/>
    <property type="match status" value="1"/>
</dbReference>
<comment type="subcellular location">
    <subcellularLocation>
        <location evidence="1 6">Cell membrane</location>
        <topology evidence="1 6">Multi-pass membrane protein</topology>
    </subcellularLocation>
</comment>
<feature type="transmembrane region" description="Helical" evidence="6">
    <location>
        <begin position="85"/>
        <end position="105"/>
    </location>
</feature>
<feature type="transmembrane region" description="Helical" evidence="6">
    <location>
        <begin position="6"/>
        <end position="26"/>
    </location>
</feature>
<evidence type="ECO:0000313" key="7">
    <source>
        <dbReference type="EMBL" id="MSU08276.1"/>
    </source>
</evidence>
<dbReference type="GO" id="GO:0006629">
    <property type="term" value="P:lipid metabolic process"/>
    <property type="evidence" value="ECO:0007669"/>
    <property type="project" value="UniProtKB-KW"/>
</dbReference>
<comment type="caution">
    <text evidence="7">The sequence shown here is derived from an EMBL/GenBank/DDBJ whole genome shotgun (WGS) entry which is preliminary data.</text>
</comment>
<evidence type="ECO:0000256" key="3">
    <source>
        <dbReference type="ARBA" id="ARBA00022692"/>
    </source>
</evidence>
<gene>
    <name evidence="6" type="primary">mprF</name>
    <name evidence="7" type="ORF">FYJ84_04640</name>
</gene>
<feature type="transmembrane region" description="Helical" evidence="6">
    <location>
        <begin position="152"/>
        <end position="171"/>
    </location>
</feature>
<keyword evidence="8" id="KW-1185">Reference proteome</keyword>
<dbReference type="EMBL" id="VUNR01000006">
    <property type="protein sequence ID" value="MSU08276.1"/>
    <property type="molecule type" value="Genomic_DNA"/>
</dbReference>
<keyword evidence="6" id="KW-0443">Lipid metabolism</keyword>
<keyword evidence="5 6" id="KW-0472">Membrane</keyword>
<protein>
    <recommendedName>
        <fullName evidence="6">Phosphatidylglycerol lysyltransferase</fullName>
        <ecNumber evidence="6">2.3.2.3</ecNumber>
    </recommendedName>
    <alternativeName>
        <fullName evidence="6">Lysylphosphatidylglycerol synthase</fullName>
    </alternativeName>
</protein>
<dbReference type="AlphaFoldDB" id="A0A6I2UHL9"/>
<comment type="catalytic activity">
    <reaction evidence="6">
        <text>L-lysyl-tRNA(Lys) + a 1,2-diacyl-sn-glycero-3-phospho-(1'-sn-glycerol) = a 1,2-diacyl-sn-glycero-3-phospho-1'-(3'-O-L-lysyl)-sn-glycerol + tRNA(Lys)</text>
        <dbReference type="Rhea" id="RHEA:10668"/>
        <dbReference type="Rhea" id="RHEA-COMP:9696"/>
        <dbReference type="Rhea" id="RHEA-COMP:9697"/>
        <dbReference type="ChEBI" id="CHEBI:64716"/>
        <dbReference type="ChEBI" id="CHEBI:75792"/>
        <dbReference type="ChEBI" id="CHEBI:78442"/>
        <dbReference type="ChEBI" id="CHEBI:78529"/>
        <dbReference type="EC" id="2.3.2.3"/>
    </reaction>
</comment>
<comment type="function">
    <text evidence="6">Catalyzes the transfer of a lysyl group from L-lysyl-tRNA(Lys) to membrane-bound phosphatidylglycerol (PG), which produces lysylphosphatidylglycerol (LPG), a major component of the bacterial membrane with a positive net charge. LPG synthesis contributes to bacterial virulence as it is involved in the resistance mechanism against cationic antimicrobial peptides (CAMP) produces by the host's immune system (defensins, cathelicidins) and by the competing microorganisms.</text>
</comment>
<dbReference type="Proteomes" id="UP000433181">
    <property type="component" value="Unassembled WGS sequence"/>
</dbReference>
<evidence type="ECO:0000256" key="5">
    <source>
        <dbReference type="ARBA" id="ARBA00023136"/>
    </source>
</evidence>
<evidence type="ECO:0000256" key="4">
    <source>
        <dbReference type="ARBA" id="ARBA00022989"/>
    </source>
</evidence>
<dbReference type="EC" id="2.3.2.3" evidence="6"/>
<name>A0A6I2UHL9_9FIRM</name>
<dbReference type="GO" id="GO:0005886">
    <property type="term" value="C:plasma membrane"/>
    <property type="evidence" value="ECO:0007669"/>
    <property type="project" value="UniProtKB-SubCell"/>
</dbReference>
<evidence type="ECO:0000313" key="8">
    <source>
        <dbReference type="Proteomes" id="UP000433181"/>
    </source>
</evidence>
<feature type="transmembrane region" description="Helical" evidence="6">
    <location>
        <begin position="38"/>
        <end position="56"/>
    </location>
</feature>
<keyword evidence="3 6" id="KW-0812">Transmembrane</keyword>
<evidence type="ECO:0000256" key="2">
    <source>
        <dbReference type="ARBA" id="ARBA00022475"/>
    </source>
</evidence>
<evidence type="ECO:0000256" key="1">
    <source>
        <dbReference type="ARBA" id="ARBA00004651"/>
    </source>
</evidence>
<dbReference type="NCBIfam" id="TIGR00374">
    <property type="entry name" value="flippase-like domain"/>
    <property type="match status" value="1"/>
</dbReference>
<keyword evidence="6" id="KW-0046">Antibiotic resistance</keyword>
<organism evidence="7 8">
    <name type="scientific">Anaerovibrio slackiae</name>
    <dbReference type="NCBI Taxonomy" id="2652309"/>
    <lineage>
        <taxon>Bacteria</taxon>
        <taxon>Bacillati</taxon>
        <taxon>Bacillota</taxon>
        <taxon>Negativicutes</taxon>
        <taxon>Selenomonadales</taxon>
        <taxon>Selenomonadaceae</taxon>
        <taxon>Anaerovibrio</taxon>
    </lineage>
</organism>
<feature type="transmembrane region" description="Helical" evidence="6">
    <location>
        <begin position="220"/>
        <end position="242"/>
    </location>
</feature>
<comment type="similarity">
    <text evidence="6">Belongs to the LPG synthase family.</text>
</comment>
<dbReference type="GO" id="GO:0050071">
    <property type="term" value="F:phosphatidylglycerol lysyltransferase activity"/>
    <property type="evidence" value="ECO:0007669"/>
    <property type="project" value="UniProtKB-EC"/>
</dbReference>
<keyword evidence="4 6" id="KW-1133">Transmembrane helix</keyword>
<dbReference type="PANTHER" id="PTHR37693">
    <property type="entry name" value="PHOSPHATIDYLGLYCEROL LYSYLTRANSFERASE"/>
    <property type="match status" value="1"/>
</dbReference>
<proteinExistence type="inferred from homology"/>
<feature type="transmembrane region" description="Helical" evidence="6">
    <location>
        <begin position="304"/>
        <end position="323"/>
    </location>
</feature>
<sequence>MNKVCVRIFLLTMFVLVISGAVIYFTVDINTIANLHMFQPWSVLLAILAIGVGLVLDGTRLMHMVKISGEKITLKQSVQVVFGNYFLAMLGPGAAAGAIAQVMFLQKAGVPAGKAAVLAMVRTIVSILFLACCLPFVFLHDEGILPGVSNDVMVMVGSIVLLALGILVYGIRNNAFDYAAVRISKRISSHVMRKHFLQVYRDCKTGIQLLASSPKSMVRVFFESGLSLIFIYMVVPCLMLGLGADVDWLTVMGRMMFLNILLYFSPTPGGSGIAEGGFVLLFADSVPAGTVGVLAVAWRFIAEYLPFFVGLYYSVTVLGRDILARSMNTEHDI</sequence>
<dbReference type="InterPro" id="IPR022791">
    <property type="entry name" value="L-PG_synthase/AglD"/>
</dbReference>
<dbReference type="GO" id="GO:0046677">
    <property type="term" value="P:response to antibiotic"/>
    <property type="evidence" value="ECO:0007669"/>
    <property type="project" value="UniProtKB-KW"/>
</dbReference>